<dbReference type="Pfam" id="PF04757">
    <property type="entry name" value="Pex2_Pex12"/>
    <property type="match status" value="1"/>
</dbReference>
<evidence type="ECO:0000259" key="21">
    <source>
        <dbReference type="PROSITE" id="PS50089"/>
    </source>
</evidence>
<evidence type="ECO:0000256" key="15">
    <source>
        <dbReference type="ARBA" id="ARBA00022989"/>
    </source>
</evidence>
<keyword evidence="7" id="KW-0962">Peroxisome biogenesis</keyword>
<dbReference type="EC" id="2.3.2.27" evidence="5"/>
<keyword evidence="8" id="KW-0808">Transferase</keyword>
<dbReference type="SUPFAM" id="SSF57850">
    <property type="entry name" value="RING/U-box"/>
    <property type="match status" value="1"/>
</dbReference>
<evidence type="ECO:0000256" key="10">
    <source>
        <dbReference type="ARBA" id="ARBA00022723"/>
    </source>
</evidence>
<evidence type="ECO:0000256" key="16">
    <source>
        <dbReference type="ARBA" id="ARBA00023136"/>
    </source>
</evidence>
<evidence type="ECO:0000256" key="12">
    <source>
        <dbReference type="ARBA" id="ARBA00022786"/>
    </source>
</evidence>
<evidence type="ECO:0000313" key="23">
    <source>
        <dbReference type="Proteomes" id="UP001217582"/>
    </source>
</evidence>
<keyword evidence="12" id="KW-0833">Ubl conjugation pathway</keyword>
<dbReference type="GO" id="GO:0016567">
    <property type="term" value="P:protein ubiquitination"/>
    <property type="evidence" value="ECO:0007669"/>
    <property type="project" value="UniProtKB-ARBA"/>
</dbReference>
<evidence type="ECO:0000256" key="19">
    <source>
        <dbReference type="PROSITE-ProRule" id="PRU00175"/>
    </source>
</evidence>
<dbReference type="Proteomes" id="UP001217582">
    <property type="component" value="Chromosome 2"/>
</dbReference>
<evidence type="ECO:0000256" key="2">
    <source>
        <dbReference type="ARBA" id="ARBA00004585"/>
    </source>
</evidence>
<dbReference type="InterPro" id="IPR001841">
    <property type="entry name" value="Znf_RING"/>
</dbReference>
<evidence type="ECO:0000313" key="22">
    <source>
        <dbReference type="EMBL" id="WFD15127.1"/>
    </source>
</evidence>
<evidence type="ECO:0000256" key="5">
    <source>
        <dbReference type="ARBA" id="ARBA00012483"/>
    </source>
</evidence>
<keyword evidence="15 20" id="KW-1133">Transmembrane helix</keyword>
<keyword evidence="11 19" id="KW-0863">Zinc-finger</keyword>
<evidence type="ECO:0000256" key="3">
    <source>
        <dbReference type="ARBA" id="ARBA00004906"/>
    </source>
</evidence>
<comment type="pathway">
    <text evidence="3">Protein modification; protein ubiquitination.</text>
</comment>
<dbReference type="SMART" id="SM00184">
    <property type="entry name" value="RING"/>
    <property type="match status" value="1"/>
</dbReference>
<dbReference type="InterPro" id="IPR017907">
    <property type="entry name" value="Znf_RING_CS"/>
</dbReference>
<gene>
    <name evidence="22" type="primary">PEX10</name>
    <name evidence="22" type="ORF">MARU1_001142</name>
</gene>
<evidence type="ECO:0000256" key="1">
    <source>
        <dbReference type="ARBA" id="ARBA00000900"/>
    </source>
</evidence>
<organism evidence="22 23">
    <name type="scientific">Malassezia arunalokei</name>
    <dbReference type="NCBI Taxonomy" id="1514897"/>
    <lineage>
        <taxon>Eukaryota</taxon>
        <taxon>Fungi</taxon>
        <taxon>Dikarya</taxon>
        <taxon>Basidiomycota</taxon>
        <taxon>Ustilaginomycotina</taxon>
        <taxon>Malasseziomycetes</taxon>
        <taxon>Malasseziales</taxon>
        <taxon>Malasseziaceae</taxon>
        <taxon>Malassezia</taxon>
    </lineage>
</organism>
<dbReference type="CDD" id="cd16527">
    <property type="entry name" value="RING-HC_PEX10"/>
    <property type="match status" value="1"/>
</dbReference>
<evidence type="ECO:0000256" key="9">
    <source>
        <dbReference type="ARBA" id="ARBA00022692"/>
    </source>
</evidence>
<sequence length="419" mass="47106">MQELSEQHAGTPSRLRFPNSEQAEIVRLHQKDAYYGELFREQVRDVAVEFLGARLTHRLENWLALGASMAYLSLCTLGGSQSLGEEYVNAMMRDRRKGGIVSAKRRIIFLVLYIMAPFFAVRMYSITRMYILRMDMHITRKRLREAQSMEILVHEPSLLTRLWNNIEYIVHWLADRLPGSHALTGTNGLFAYVSSAQLALFYLSGPYYTLAHRLIKADYVYASTQRPSSQPLSYEILGMLLAVQLLIKLGLSIRRINFPAPASSDGTNAARASAETKRVEPVSLKIDGAVVPPLGDSHRKVSSSNVTNVPLVYADPDVSASPERLGLGPIRTESEKQAFDLAQTAVRTKTVQMEAIADEVLRCTLCMDRREPENGSSAVTQCGHVFCWTCIEEWLKEKADCPLCRQAVHVSRVLPIYNL</sequence>
<proteinExistence type="inferred from homology"/>
<dbReference type="GO" id="GO:0005778">
    <property type="term" value="C:peroxisomal membrane"/>
    <property type="evidence" value="ECO:0007669"/>
    <property type="project" value="UniProtKB-SubCell"/>
</dbReference>
<evidence type="ECO:0000256" key="20">
    <source>
        <dbReference type="SAM" id="Phobius"/>
    </source>
</evidence>
<dbReference type="InterPro" id="IPR025654">
    <property type="entry name" value="PEX2/10"/>
</dbReference>
<keyword evidence="16 20" id="KW-0472">Membrane</keyword>
<dbReference type="InterPro" id="IPR013083">
    <property type="entry name" value="Znf_RING/FYVE/PHD"/>
</dbReference>
<keyword evidence="13" id="KW-0862">Zinc</keyword>
<evidence type="ECO:0000256" key="8">
    <source>
        <dbReference type="ARBA" id="ARBA00022679"/>
    </source>
</evidence>
<dbReference type="GO" id="GO:0061630">
    <property type="term" value="F:ubiquitin protein ligase activity"/>
    <property type="evidence" value="ECO:0007669"/>
    <property type="project" value="UniProtKB-EC"/>
</dbReference>
<evidence type="ECO:0000256" key="7">
    <source>
        <dbReference type="ARBA" id="ARBA00022593"/>
    </source>
</evidence>
<keyword evidence="10" id="KW-0479">Metal-binding</keyword>
<keyword evidence="17" id="KW-0576">Peroxisome</keyword>
<dbReference type="EMBL" id="CP119917">
    <property type="protein sequence ID" value="WFD15127.1"/>
    <property type="molecule type" value="Genomic_DNA"/>
</dbReference>
<keyword evidence="6" id="KW-0813">Transport</keyword>
<dbReference type="GO" id="GO:0016562">
    <property type="term" value="P:protein import into peroxisome matrix, receptor recycling"/>
    <property type="evidence" value="ECO:0007669"/>
    <property type="project" value="UniProtKB-ARBA"/>
</dbReference>
<keyword evidence="14" id="KW-0653">Protein transport</keyword>
<comment type="catalytic activity">
    <reaction evidence="1">
        <text>S-ubiquitinyl-[E2 ubiquitin-conjugating enzyme]-L-cysteine + [acceptor protein]-L-lysine = [E2 ubiquitin-conjugating enzyme]-L-cysteine + N(6)-ubiquitinyl-[acceptor protein]-L-lysine.</text>
        <dbReference type="EC" id="2.3.2.27"/>
    </reaction>
</comment>
<keyword evidence="9 20" id="KW-0812">Transmembrane</keyword>
<dbReference type="AlphaFoldDB" id="A0AAJ6CKR3"/>
<evidence type="ECO:0000256" key="4">
    <source>
        <dbReference type="ARBA" id="ARBA00008704"/>
    </source>
</evidence>
<dbReference type="Gene3D" id="3.30.40.10">
    <property type="entry name" value="Zinc/RING finger domain, C3HC4 (zinc finger)"/>
    <property type="match status" value="1"/>
</dbReference>
<name>A0AAJ6CKR3_9BASI</name>
<dbReference type="InterPro" id="IPR006845">
    <property type="entry name" value="Pex_N"/>
</dbReference>
<evidence type="ECO:0000256" key="6">
    <source>
        <dbReference type="ARBA" id="ARBA00022448"/>
    </source>
</evidence>
<feature type="transmembrane region" description="Helical" evidence="20">
    <location>
        <begin position="105"/>
        <end position="126"/>
    </location>
</feature>
<comment type="subcellular location">
    <subcellularLocation>
        <location evidence="2">Peroxisome membrane</location>
        <topology evidence="2">Multi-pass membrane protein</topology>
    </subcellularLocation>
</comment>
<evidence type="ECO:0000256" key="11">
    <source>
        <dbReference type="ARBA" id="ARBA00022771"/>
    </source>
</evidence>
<comment type="similarity">
    <text evidence="4">Belongs to the pex2/pex10/pex12 family.</text>
</comment>
<protein>
    <recommendedName>
        <fullName evidence="5">RING-type E3 ubiquitin transferase</fullName>
        <ecNumber evidence="5">2.3.2.27</ecNumber>
    </recommendedName>
    <alternativeName>
        <fullName evidence="18">Peroxin-10</fullName>
    </alternativeName>
</protein>
<evidence type="ECO:0000256" key="17">
    <source>
        <dbReference type="ARBA" id="ARBA00023140"/>
    </source>
</evidence>
<keyword evidence="23" id="KW-1185">Reference proteome</keyword>
<dbReference type="Pfam" id="PF13639">
    <property type="entry name" value="zf-RING_2"/>
    <property type="match status" value="1"/>
</dbReference>
<dbReference type="PROSITE" id="PS50089">
    <property type="entry name" value="ZF_RING_2"/>
    <property type="match status" value="1"/>
</dbReference>
<evidence type="ECO:0000256" key="18">
    <source>
        <dbReference type="ARBA" id="ARBA00041230"/>
    </source>
</evidence>
<evidence type="ECO:0000256" key="13">
    <source>
        <dbReference type="ARBA" id="ARBA00022833"/>
    </source>
</evidence>
<dbReference type="PROSITE" id="PS00518">
    <property type="entry name" value="ZF_RING_1"/>
    <property type="match status" value="1"/>
</dbReference>
<feature type="domain" description="RING-type" evidence="21">
    <location>
        <begin position="363"/>
        <end position="405"/>
    </location>
</feature>
<dbReference type="PANTHER" id="PTHR23350:SF0">
    <property type="entry name" value="PEROXISOME BIOGENESIS FACTOR 10"/>
    <property type="match status" value="1"/>
</dbReference>
<evidence type="ECO:0000256" key="14">
    <source>
        <dbReference type="ARBA" id="ARBA00022927"/>
    </source>
</evidence>
<dbReference type="PANTHER" id="PTHR23350">
    <property type="entry name" value="PEROXISOME ASSEMBLY PROTEIN 10"/>
    <property type="match status" value="1"/>
</dbReference>
<reference evidence="22 23" key="1">
    <citation type="submission" date="2023-03" db="EMBL/GenBank/DDBJ databases">
        <title>Mating type loci evolution in Malassezia.</title>
        <authorList>
            <person name="Coelho M.A."/>
        </authorList>
    </citation>
    <scope>NUCLEOTIDE SEQUENCE [LARGE SCALE GENOMIC DNA]</scope>
    <source>
        <strain evidence="22 23">CBS 13387</strain>
    </source>
</reference>
<accession>A0AAJ6CKR3</accession>
<dbReference type="GO" id="GO:0008270">
    <property type="term" value="F:zinc ion binding"/>
    <property type="evidence" value="ECO:0007669"/>
    <property type="project" value="UniProtKB-KW"/>
</dbReference>